<dbReference type="InterPro" id="IPR009078">
    <property type="entry name" value="Ferritin-like_SF"/>
</dbReference>
<dbReference type="OrthoDB" id="37898at2157"/>
<dbReference type="Pfam" id="PF13478">
    <property type="entry name" value="XdhC_C"/>
    <property type="match status" value="1"/>
</dbReference>
<feature type="compositionally biased region" description="Low complexity" evidence="1">
    <location>
        <begin position="322"/>
        <end position="331"/>
    </location>
</feature>
<proteinExistence type="predicted"/>
<protein>
    <submittedName>
        <fullName evidence="3">YHS domain-containing protein</fullName>
    </submittedName>
</protein>
<dbReference type="InterPro" id="IPR003777">
    <property type="entry name" value="XdhC_CoxI"/>
</dbReference>
<dbReference type="Pfam" id="PF04945">
    <property type="entry name" value="YHS"/>
    <property type="match status" value="1"/>
</dbReference>
<dbReference type="Gene3D" id="3.40.50.720">
    <property type="entry name" value="NAD(P)-binding Rossmann-like Domain"/>
    <property type="match status" value="1"/>
</dbReference>
<dbReference type="GeneID" id="42301814"/>
<feature type="compositionally biased region" description="Acidic residues" evidence="1">
    <location>
        <begin position="310"/>
        <end position="321"/>
    </location>
</feature>
<feature type="region of interest" description="Disordered" evidence="1">
    <location>
        <begin position="305"/>
        <end position="335"/>
    </location>
</feature>
<sequence length="401" mass="41231">MTRDTPPDADDDPPGDAAATDGARRARERALQAREEPYARATVVRREPPVSATVGDRALVTADGDLDGWIGGVSCAQSRVTDEAQAAIADGEPRLIGIAPDPDAIDRPGLEAFPMQCHSQGTLEVFIEPVLPARRLLVVGGSPIAHSLVRLATELDVDVTLVDPEVEENAAELPADTTVLPTLEPEEIAAAGGRGPFVVVASMGEYDARGVAAGVIAEAPYIGLVASETRAAEIADRAAGLLECEPAAVRDVITSPAGIDISASTAPEIATSLLAELVAVRATTGAATASSAGVAAAVGSQGIETAGTADESDTEHDDSSDDATATTSCCSGESEDEATAADETAAAIDPVCEMTVDPDEAPHVTHQGTTYYFCCHGCADAFRTDPDEYLEGIEHEQMSSA</sequence>
<dbReference type="GO" id="GO:0016491">
    <property type="term" value="F:oxidoreductase activity"/>
    <property type="evidence" value="ECO:0007669"/>
    <property type="project" value="InterPro"/>
</dbReference>
<dbReference type="PANTHER" id="PTHR30388:SF4">
    <property type="entry name" value="MOLYBDENUM COFACTOR INSERTION CHAPERONE PAOD"/>
    <property type="match status" value="1"/>
</dbReference>
<name>A0A5P9P586_9EURY</name>
<dbReference type="InterPro" id="IPR007029">
    <property type="entry name" value="YHS_dom"/>
</dbReference>
<evidence type="ECO:0000313" key="4">
    <source>
        <dbReference type="Proteomes" id="UP000326170"/>
    </source>
</evidence>
<dbReference type="InterPro" id="IPR027051">
    <property type="entry name" value="XdhC_Rossmann_dom"/>
</dbReference>
<dbReference type="RefSeq" id="WP_152941961.1">
    <property type="nucleotide sequence ID" value="NZ_CP045488.1"/>
</dbReference>
<dbReference type="InterPro" id="IPR052698">
    <property type="entry name" value="MoCofactor_Util/Proc"/>
</dbReference>
<evidence type="ECO:0000313" key="3">
    <source>
        <dbReference type="EMBL" id="QFU83236.1"/>
    </source>
</evidence>
<reference evidence="3 4" key="1">
    <citation type="journal article" date="2007" name="Int. J. Syst. Evol. Microbiol.">
        <title>Natronorubrum sulfidifaciens sp. nov., an extremely haloalkaliphilic archaeon isolated from Aiding salt lake in Xin-Jiang, China.</title>
        <authorList>
            <person name="Cui H.L."/>
            <person name="Tohty D."/>
            <person name="Liu H.C."/>
            <person name="Liu S.J."/>
            <person name="Oren A."/>
            <person name="Zhou P.J."/>
        </authorList>
    </citation>
    <scope>NUCLEOTIDE SEQUENCE [LARGE SCALE GENOMIC DNA]</scope>
    <source>
        <strain evidence="3 4">7-3</strain>
    </source>
</reference>
<dbReference type="AlphaFoldDB" id="A0A5P9P586"/>
<keyword evidence="4" id="KW-1185">Reference proteome</keyword>
<gene>
    <name evidence="3" type="ORF">GCU68_12180</name>
</gene>
<dbReference type="Proteomes" id="UP000326170">
    <property type="component" value="Chromosome"/>
</dbReference>
<accession>A0A5P9P586</accession>
<feature type="compositionally biased region" description="Basic and acidic residues" evidence="1">
    <location>
        <begin position="22"/>
        <end position="39"/>
    </location>
</feature>
<feature type="domain" description="TRASH" evidence="2">
    <location>
        <begin position="349"/>
        <end position="386"/>
    </location>
</feature>
<dbReference type="KEGG" id="nas:GCU68_12180"/>
<evidence type="ECO:0000259" key="2">
    <source>
        <dbReference type="SMART" id="SM00746"/>
    </source>
</evidence>
<dbReference type="EMBL" id="CP045488">
    <property type="protein sequence ID" value="QFU83236.1"/>
    <property type="molecule type" value="Genomic_DNA"/>
</dbReference>
<dbReference type="SMART" id="SM00746">
    <property type="entry name" value="TRASH"/>
    <property type="match status" value="1"/>
</dbReference>
<feature type="region of interest" description="Disordered" evidence="1">
    <location>
        <begin position="1"/>
        <end position="39"/>
    </location>
</feature>
<dbReference type="PANTHER" id="PTHR30388">
    <property type="entry name" value="ALDEHYDE OXIDOREDUCTASE MOLYBDENUM COFACTOR ASSEMBLY PROTEIN"/>
    <property type="match status" value="1"/>
</dbReference>
<dbReference type="Pfam" id="PF02625">
    <property type="entry name" value="XdhC_CoxI"/>
    <property type="match status" value="1"/>
</dbReference>
<dbReference type="InterPro" id="IPR012348">
    <property type="entry name" value="RNR-like"/>
</dbReference>
<dbReference type="Gene3D" id="1.10.620.20">
    <property type="entry name" value="Ribonucleotide Reductase, subunit A"/>
    <property type="match status" value="1"/>
</dbReference>
<dbReference type="SUPFAM" id="SSF47240">
    <property type="entry name" value="Ferritin-like"/>
    <property type="match status" value="1"/>
</dbReference>
<organism evidence="3 4">
    <name type="scientific">Natronorubrum aibiense</name>
    <dbReference type="NCBI Taxonomy" id="348826"/>
    <lineage>
        <taxon>Archaea</taxon>
        <taxon>Methanobacteriati</taxon>
        <taxon>Methanobacteriota</taxon>
        <taxon>Stenosarchaea group</taxon>
        <taxon>Halobacteria</taxon>
        <taxon>Halobacteriales</taxon>
        <taxon>Natrialbaceae</taxon>
        <taxon>Natronorubrum</taxon>
    </lineage>
</organism>
<evidence type="ECO:0000256" key="1">
    <source>
        <dbReference type="SAM" id="MobiDB-lite"/>
    </source>
</evidence>
<dbReference type="InterPro" id="IPR011017">
    <property type="entry name" value="TRASH_dom"/>
</dbReference>